<keyword evidence="3" id="KW-1185">Reference proteome</keyword>
<dbReference type="EMBL" id="BAABDG010000002">
    <property type="protein sequence ID" value="GAA3894789.1"/>
    <property type="molecule type" value="Genomic_DNA"/>
</dbReference>
<feature type="region of interest" description="Disordered" evidence="1">
    <location>
        <begin position="83"/>
        <end position="110"/>
    </location>
</feature>
<name>A0ABP7L7W2_9GAMM</name>
<protein>
    <submittedName>
        <fullName evidence="2">Uncharacterized protein</fullName>
    </submittedName>
</protein>
<evidence type="ECO:0000313" key="2">
    <source>
        <dbReference type="EMBL" id="GAA3894789.1"/>
    </source>
</evidence>
<dbReference type="Proteomes" id="UP001499994">
    <property type="component" value="Unassembled WGS sequence"/>
</dbReference>
<evidence type="ECO:0000256" key="1">
    <source>
        <dbReference type="SAM" id="MobiDB-lite"/>
    </source>
</evidence>
<organism evidence="2 3">
    <name type="scientific">Gibbsiella dentisursi</name>
    <dbReference type="NCBI Taxonomy" id="796890"/>
    <lineage>
        <taxon>Bacteria</taxon>
        <taxon>Pseudomonadati</taxon>
        <taxon>Pseudomonadota</taxon>
        <taxon>Gammaproteobacteria</taxon>
        <taxon>Enterobacterales</taxon>
        <taxon>Yersiniaceae</taxon>
        <taxon>Gibbsiella</taxon>
    </lineage>
</organism>
<evidence type="ECO:0000313" key="3">
    <source>
        <dbReference type="Proteomes" id="UP001499994"/>
    </source>
</evidence>
<comment type="caution">
    <text evidence="2">The sequence shown here is derived from an EMBL/GenBank/DDBJ whole genome shotgun (WGS) entry which is preliminary data.</text>
</comment>
<accession>A0ABP7L7W2</accession>
<sequence>MRYRPRAKIKGDQRRGDKGGAGVAEPFAVDLHAVIVVQAVYHRGVGESGCQRAETGLAEDGAVTVSAEQPGGADNRFADAVAAGGPTAGEGIQQMQPNLAADGGRNSWRR</sequence>
<proteinExistence type="predicted"/>
<feature type="compositionally biased region" description="Basic and acidic residues" evidence="1">
    <location>
        <begin position="9"/>
        <end position="18"/>
    </location>
</feature>
<reference evidence="3" key="1">
    <citation type="journal article" date="2019" name="Int. J. Syst. Evol. Microbiol.">
        <title>The Global Catalogue of Microorganisms (GCM) 10K type strain sequencing project: providing services to taxonomists for standard genome sequencing and annotation.</title>
        <authorList>
            <consortium name="The Broad Institute Genomics Platform"/>
            <consortium name="The Broad Institute Genome Sequencing Center for Infectious Disease"/>
            <person name="Wu L."/>
            <person name="Ma J."/>
        </authorList>
    </citation>
    <scope>NUCLEOTIDE SEQUENCE [LARGE SCALE GENOMIC DNA]</scope>
    <source>
        <strain evidence="3">JCM 17201</strain>
    </source>
</reference>
<feature type="region of interest" description="Disordered" evidence="1">
    <location>
        <begin position="1"/>
        <end position="22"/>
    </location>
</feature>
<gene>
    <name evidence="2" type="ORF">GCM10022405_20330</name>
</gene>